<evidence type="ECO:0000313" key="3">
    <source>
        <dbReference type="EMBL" id="KAK3224771.1"/>
    </source>
</evidence>
<feature type="domain" description="Reverse transcriptase zinc-binding" evidence="2">
    <location>
        <begin position="140"/>
        <end position="206"/>
    </location>
</feature>
<dbReference type="Pfam" id="PF13966">
    <property type="entry name" value="zf-RVT"/>
    <property type="match status" value="1"/>
</dbReference>
<dbReference type="PANTHER" id="PTHR47074:SF11">
    <property type="entry name" value="REVERSE TRANSCRIPTASE-LIKE PROTEIN"/>
    <property type="match status" value="1"/>
</dbReference>
<accession>A0AAE0AUY4</accession>
<dbReference type="AlphaFoldDB" id="A0AAE0AUY4"/>
<keyword evidence="4" id="KW-1185">Reference proteome</keyword>
<reference evidence="3" key="1">
    <citation type="journal article" date="2023" name="Plant J.">
        <title>Genome sequences and population genomics provide insights into the demographic history, inbreeding, and mutation load of two 'living fossil' tree species of Dipteronia.</title>
        <authorList>
            <person name="Feng Y."/>
            <person name="Comes H.P."/>
            <person name="Chen J."/>
            <person name="Zhu S."/>
            <person name="Lu R."/>
            <person name="Zhang X."/>
            <person name="Li P."/>
            <person name="Qiu J."/>
            <person name="Olsen K.M."/>
            <person name="Qiu Y."/>
        </authorList>
    </citation>
    <scope>NUCLEOTIDE SEQUENCE</scope>
    <source>
        <strain evidence="3">NBL</strain>
    </source>
</reference>
<dbReference type="InterPro" id="IPR036397">
    <property type="entry name" value="RNaseH_sf"/>
</dbReference>
<dbReference type="EMBL" id="JANJYJ010000002">
    <property type="protein sequence ID" value="KAK3224771.1"/>
    <property type="molecule type" value="Genomic_DNA"/>
</dbReference>
<dbReference type="InterPro" id="IPR002156">
    <property type="entry name" value="RNaseH_domain"/>
</dbReference>
<dbReference type="GO" id="GO:0004523">
    <property type="term" value="F:RNA-DNA hybrid ribonuclease activity"/>
    <property type="evidence" value="ECO:0007669"/>
    <property type="project" value="InterPro"/>
</dbReference>
<dbReference type="Gene3D" id="3.30.420.10">
    <property type="entry name" value="Ribonuclease H-like superfamily/Ribonuclease H"/>
    <property type="match status" value="1"/>
</dbReference>
<organism evidence="3 4">
    <name type="scientific">Dipteronia sinensis</name>
    <dbReference type="NCBI Taxonomy" id="43782"/>
    <lineage>
        <taxon>Eukaryota</taxon>
        <taxon>Viridiplantae</taxon>
        <taxon>Streptophyta</taxon>
        <taxon>Embryophyta</taxon>
        <taxon>Tracheophyta</taxon>
        <taxon>Spermatophyta</taxon>
        <taxon>Magnoliopsida</taxon>
        <taxon>eudicotyledons</taxon>
        <taxon>Gunneridae</taxon>
        <taxon>Pentapetalae</taxon>
        <taxon>rosids</taxon>
        <taxon>malvids</taxon>
        <taxon>Sapindales</taxon>
        <taxon>Sapindaceae</taxon>
        <taxon>Hippocastanoideae</taxon>
        <taxon>Acereae</taxon>
        <taxon>Dipteronia</taxon>
    </lineage>
</organism>
<sequence>MTGGLGFRDVKVINMALLAKGLLEYGIRWRVGNRTKIAVYKDRWIPKTSTLKVFSPPNLCENATVQQLILPSGSWDVRLVTDNFTEEDREAILSLHMGISRVEDTVMWHYDQCGSYSVKSGYWLGSAMVDLPRTSGLSGTDSWWKYLWRLSMALKIKMFIWIACYDWVPTRCNLGGRGMKITTDCPMCKQSLETTLHTVWGCRIFKDVCKSCNFGVHMGKGGATNWVPPNSGLFKLNTDAALNASGGVVGVGSVVRDSMGCVLATSSQQVVATYNAQLAEAVAIHRDLVLACKTGLYPVEVESNAKVVVGWINDSNHYSSEFRAKLALSCEEDYVWLEDFPPCIRRHLLEDAPGCV</sequence>
<evidence type="ECO:0008006" key="5">
    <source>
        <dbReference type="Google" id="ProtNLM"/>
    </source>
</evidence>
<dbReference type="Pfam" id="PF13456">
    <property type="entry name" value="RVT_3"/>
    <property type="match status" value="1"/>
</dbReference>
<protein>
    <recommendedName>
        <fullName evidence="5">RNase H type-1 domain-containing protein</fullName>
    </recommendedName>
</protein>
<dbReference type="InterPro" id="IPR012337">
    <property type="entry name" value="RNaseH-like_sf"/>
</dbReference>
<dbReference type="PANTHER" id="PTHR47074">
    <property type="entry name" value="BNAC02G40300D PROTEIN"/>
    <property type="match status" value="1"/>
</dbReference>
<evidence type="ECO:0000259" key="2">
    <source>
        <dbReference type="Pfam" id="PF13966"/>
    </source>
</evidence>
<dbReference type="GO" id="GO:0003676">
    <property type="term" value="F:nucleic acid binding"/>
    <property type="evidence" value="ECO:0007669"/>
    <property type="project" value="InterPro"/>
</dbReference>
<evidence type="ECO:0000313" key="4">
    <source>
        <dbReference type="Proteomes" id="UP001281410"/>
    </source>
</evidence>
<feature type="domain" description="RNase H type-1" evidence="1">
    <location>
        <begin position="237"/>
        <end position="321"/>
    </location>
</feature>
<dbReference type="Proteomes" id="UP001281410">
    <property type="component" value="Unassembled WGS sequence"/>
</dbReference>
<dbReference type="InterPro" id="IPR026960">
    <property type="entry name" value="RVT-Znf"/>
</dbReference>
<dbReference type="SUPFAM" id="SSF53098">
    <property type="entry name" value="Ribonuclease H-like"/>
    <property type="match status" value="1"/>
</dbReference>
<evidence type="ECO:0000259" key="1">
    <source>
        <dbReference type="Pfam" id="PF13456"/>
    </source>
</evidence>
<comment type="caution">
    <text evidence="3">The sequence shown here is derived from an EMBL/GenBank/DDBJ whole genome shotgun (WGS) entry which is preliminary data.</text>
</comment>
<gene>
    <name evidence="3" type="ORF">Dsin_004633</name>
</gene>
<dbReference type="InterPro" id="IPR052929">
    <property type="entry name" value="RNase_H-like_EbsB-rel"/>
</dbReference>
<name>A0AAE0AUY4_9ROSI</name>
<proteinExistence type="predicted"/>